<dbReference type="AlphaFoldDB" id="A0AAN7NUP7"/>
<sequence length="530" mass="57742">MLEQSVPEGLHPLERTHAGAVREELQPVGRTHIGEVHGGLSPVGGTPRWSRGRVRSPPPEEEGAAETACDELTAAPIPRPPAPLAGRRKTMDKLEGAFGGASRQWRLETLACEERQGELGWSSLEKRWLQGHLTAPQCPRGVIEEVELGSSQWCRRAALINETSPVAAAARVPFGPMPPRPCKSSHGETDFGNTDAPSRGRLLQPAWREGIHEQWLLASGKEVAGAAVMVVRHHHVVTSWAAVHASSAHDRLQRHLSKGSWEGGRREHVPQQVMQPPNYICSRRLWARINDASCGLCHCILQLSSVLAASWQPDMAIGAWARPRAPACSQQAGGQPVPMLDNPFSEEKIPNIQSKPPLAQLEAISSCPITCYLGEETDPLLSTTSFQAKQPQLPQPLLIRLVLQTLHQLRCPSLNTLQHLHVSLVVGGPKLNTAFEGHNHFPSPAGHAIFDTSQDAIGFLGHLGTLLAHIQVPASFPKMVYLSVQAMLISQDASCRGDRVQQCRHQPGVGATLSNGDRWLCDLFANRISD</sequence>
<keyword evidence="3" id="KW-1185">Reference proteome</keyword>
<evidence type="ECO:0000256" key="1">
    <source>
        <dbReference type="SAM" id="MobiDB-lite"/>
    </source>
</evidence>
<reference evidence="2 3" key="1">
    <citation type="journal article" date="2023" name="J. Hered.">
        <title>Chromosome-level genome of the wood stork (Mycteria americana) provides insight into avian chromosome evolution.</title>
        <authorList>
            <person name="Flamio R. Jr."/>
            <person name="Ramstad K.M."/>
        </authorList>
    </citation>
    <scope>NUCLEOTIDE SEQUENCE [LARGE SCALE GENOMIC DNA]</scope>
    <source>
        <strain evidence="2">JAX WOST 10</strain>
    </source>
</reference>
<accession>A0AAN7NUP7</accession>
<evidence type="ECO:0000313" key="2">
    <source>
        <dbReference type="EMBL" id="KAK4831704.1"/>
    </source>
</evidence>
<feature type="compositionally biased region" description="Basic and acidic residues" evidence="1">
    <location>
        <begin position="11"/>
        <end position="25"/>
    </location>
</feature>
<comment type="caution">
    <text evidence="2">The sequence shown here is derived from an EMBL/GenBank/DDBJ whole genome shotgun (WGS) entry which is preliminary data.</text>
</comment>
<protein>
    <submittedName>
        <fullName evidence="2">Uncharacterized protein</fullName>
    </submittedName>
</protein>
<organism evidence="2 3">
    <name type="scientific">Mycteria americana</name>
    <name type="common">Wood stork</name>
    <dbReference type="NCBI Taxonomy" id="33587"/>
    <lineage>
        <taxon>Eukaryota</taxon>
        <taxon>Metazoa</taxon>
        <taxon>Chordata</taxon>
        <taxon>Craniata</taxon>
        <taxon>Vertebrata</taxon>
        <taxon>Euteleostomi</taxon>
        <taxon>Archelosauria</taxon>
        <taxon>Archosauria</taxon>
        <taxon>Dinosauria</taxon>
        <taxon>Saurischia</taxon>
        <taxon>Theropoda</taxon>
        <taxon>Coelurosauria</taxon>
        <taxon>Aves</taxon>
        <taxon>Neognathae</taxon>
        <taxon>Neoaves</taxon>
        <taxon>Aequornithes</taxon>
        <taxon>Ciconiiformes</taxon>
        <taxon>Ciconiidae</taxon>
        <taxon>Mycteria</taxon>
    </lineage>
</organism>
<proteinExistence type="predicted"/>
<dbReference type="Proteomes" id="UP001333110">
    <property type="component" value="Unassembled WGS sequence"/>
</dbReference>
<feature type="region of interest" description="Disordered" evidence="1">
    <location>
        <begin position="1"/>
        <end position="68"/>
    </location>
</feature>
<feature type="non-terminal residue" evidence="2">
    <location>
        <position position="530"/>
    </location>
</feature>
<name>A0AAN7NUP7_MYCAM</name>
<gene>
    <name evidence="2" type="ORF">QYF61_018756</name>
</gene>
<evidence type="ECO:0000313" key="3">
    <source>
        <dbReference type="Proteomes" id="UP001333110"/>
    </source>
</evidence>
<dbReference type="EMBL" id="JAUNZN010000001">
    <property type="protein sequence ID" value="KAK4831704.1"/>
    <property type="molecule type" value="Genomic_DNA"/>
</dbReference>